<dbReference type="KEGG" id="aba:Acid345_3738"/>
<dbReference type="eggNOG" id="COG1028">
    <property type="taxonomic scope" value="Bacteria"/>
</dbReference>
<dbReference type="Gene3D" id="3.40.50.720">
    <property type="entry name" value="NAD(P)-binding Rossmann-like Domain"/>
    <property type="match status" value="1"/>
</dbReference>
<reference evidence="3 4" key="1">
    <citation type="journal article" date="2009" name="Appl. Environ. Microbiol.">
        <title>Three genomes from the phylum Acidobacteria provide insight into the lifestyles of these microorganisms in soils.</title>
        <authorList>
            <person name="Ward N.L."/>
            <person name="Challacombe J.F."/>
            <person name="Janssen P.H."/>
            <person name="Henrissat B."/>
            <person name="Coutinho P.M."/>
            <person name="Wu M."/>
            <person name="Xie G."/>
            <person name="Haft D.H."/>
            <person name="Sait M."/>
            <person name="Badger J."/>
            <person name="Barabote R.D."/>
            <person name="Bradley B."/>
            <person name="Brettin T.S."/>
            <person name="Brinkac L.M."/>
            <person name="Bruce D."/>
            <person name="Creasy T."/>
            <person name="Daugherty S.C."/>
            <person name="Davidsen T.M."/>
            <person name="DeBoy R.T."/>
            <person name="Detter J.C."/>
            <person name="Dodson R.J."/>
            <person name="Durkin A.S."/>
            <person name="Ganapathy A."/>
            <person name="Gwinn-Giglio M."/>
            <person name="Han C.S."/>
            <person name="Khouri H."/>
            <person name="Kiss H."/>
            <person name="Kothari S.P."/>
            <person name="Madupu R."/>
            <person name="Nelson K.E."/>
            <person name="Nelson W.C."/>
            <person name="Paulsen I."/>
            <person name="Penn K."/>
            <person name="Ren Q."/>
            <person name="Rosovitz M.J."/>
            <person name="Selengut J.D."/>
            <person name="Shrivastava S."/>
            <person name="Sullivan S.A."/>
            <person name="Tapia R."/>
            <person name="Thompson L.S."/>
            <person name="Watkins K.L."/>
            <person name="Yang Q."/>
            <person name="Yu C."/>
            <person name="Zafar N."/>
            <person name="Zhou L."/>
            <person name="Kuske C.R."/>
        </authorList>
    </citation>
    <scope>NUCLEOTIDE SEQUENCE [LARGE SCALE GENOMIC DNA]</scope>
    <source>
        <strain evidence="3 4">Ellin345</strain>
    </source>
</reference>
<dbReference type="RefSeq" id="WP_011524538.1">
    <property type="nucleotide sequence ID" value="NC_008009.1"/>
</dbReference>
<dbReference type="Pfam" id="PF13561">
    <property type="entry name" value="adh_short_C2"/>
    <property type="match status" value="1"/>
</dbReference>
<dbReference type="FunFam" id="3.40.50.720:FF:000084">
    <property type="entry name" value="Short-chain dehydrogenase reductase"/>
    <property type="match status" value="1"/>
</dbReference>
<protein>
    <submittedName>
        <fullName evidence="3">Short-chain dehydrogenase/reductase SDR</fullName>
    </submittedName>
</protein>
<dbReference type="Proteomes" id="UP000002432">
    <property type="component" value="Chromosome"/>
</dbReference>
<comment type="similarity">
    <text evidence="1">Belongs to the short-chain dehydrogenases/reductases (SDR) family.</text>
</comment>
<dbReference type="PRINTS" id="PR00081">
    <property type="entry name" value="GDHRDH"/>
</dbReference>
<dbReference type="EMBL" id="CP000360">
    <property type="protein sequence ID" value="ABF42739.1"/>
    <property type="molecule type" value="Genomic_DNA"/>
</dbReference>
<dbReference type="InterPro" id="IPR002347">
    <property type="entry name" value="SDR_fam"/>
</dbReference>
<dbReference type="HOGENOM" id="CLU_010194_1_0_0"/>
<dbReference type="InterPro" id="IPR036291">
    <property type="entry name" value="NAD(P)-bd_dom_sf"/>
</dbReference>
<dbReference type="GO" id="GO:0016616">
    <property type="term" value="F:oxidoreductase activity, acting on the CH-OH group of donors, NAD or NADP as acceptor"/>
    <property type="evidence" value="ECO:0007669"/>
    <property type="project" value="TreeGrafter"/>
</dbReference>
<keyword evidence="4" id="KW-1185">Reference proteome</keyword>
<dbReference type="SUPFAM" id="SSF51735">
    <property type="entry name" value="NAD(P)-binding Rossmann-fold domains"/>
    <property type="match status" value="1"/>
</dbReference>
<dbReference type="STRING" id="204669.Acid345_3738"/>
<dbReference type="CDD" id="cd05233">
    <property type="entry name" value="SDR_c"/>
    <property type="match status" value="1"/>
</dbReference>
<gene>
    <name evidence="3" type="ordered locus">Acid345_3738</name>
</gene>
<proteinExistence type="inferred from homology"/>
<dbReference type="PRINTS" id="PR00080">
    <property type="entry name" value="SDRFAMILY"/>
</dbReference>
<evidence type="ECO:0000256" key="2">
    <source>
        <dbReference type="ARBA" id="ARBA00023002"/>
    </source>
</evidence>
<dbReference type="AlphaFoldDB" id="Q1IK61"/>
<name>Q1IK61_KORVE</name>
<dbReference type="PANTHER" id="PTHR42760:SF133">
    <property type="entry name" value="3-OXOACYL-[ACYL-CARRIER-PROTEIN] REDUCTASE"/>
    <property type="match status" value="1"/>
</dbReference>
<dbReference type="OrthoDB" id="111282at2"/>
<evidence type="ECO:0000256" key="1">
    <source>
        <dbReference type="ARBA" id="ARBA00006484"/>
    </source>
</evidence>
<evidence type="ECO:0000313" key="3">
    <source>
        <dbReference type="EMBL" id="ABF42739.1"/>
    </source>
</evidence>
<dbReference type="GO" id="GO:0006633">
    <property type="term" value="P:fatty acid biosynthetic process"/>
    <property type="evidence" value="ECO:0007669"/>
    <property type="project" value="TreeGrafter"/>
</dbReference>
<sequence>MKATKALQDKVALITGGSSGIGLATAKRFVDEGAFVFLTGRREPELLAAANELGPSAIAIRTDSSLISDVEKILARIRETKGKLDILFANAGIGEFLPLGVITEEHFDKIFSTNVKGIVFLVQKALPLMPSGSSIVLNASIASIKGMPAFSIYSASKAALRSFARSWTTDLRRQQIRVNAVSPGVISTPGYDGLGLSKQEMETFLKTNAETIPLGRVGTPDEVAKAVVFLSSDESSYISGIELFVDGGLAQI</sequence>
<organism evidence="3 4">
    <name type="scientific">Koribacter versatilis (strain Ellin345)</name>
    <dbReference type="NCBI Taxonomy" id="204669"/>
    <lineage>
        <taxon>Bacteria</taxon>
        <taxon>Pseudomonadati</taxon>
        <taxon>Acidobacteriota</taxon>
        <taxon>Terriglobia</taxon>
        <taxon>Terriglobales</taxon>
        <taxon>Candidatus Korobacteraceae</taxon>
        <taxon>Candidatus Korobacter</taxon>
    </lineage>
</organism>
<keyword evidence="2" id="KW-0560">Oxidoreductase</keyword>
<accession>Q1IK61</accession>
<dbReference type="GO" id="GO:0048038">
    <property type="term" value="F:quinone binding"/>
    <property type="evidence" value="ECO:0007669"/>
    <property type="project" value="TreeGrafter"/>
</dbReference>
<evidence type="ECO:0000313" key="4">
    <source>
        <dbReference type="Proteomes" id="UP000002432"/>
    </source>
</evidence>
<dbReference type="EnsemblBacteria" id="ABF42739">
    <property type="protein sequence ID" value="ABF42739"/>
    <property type="gene ID" value="Acid345_3738"/>
</dbReference>
<dbReference type="PANTHER" id="PTHR42760">
    <property type="entry name" value="SHORT-CHAIN DEHYDROGENASES/REDUCTASES FAMILY MEMBER"/>
    <property type="match status" value="1"/>
</dbReference>